<reference evidence="4" key="1">
    <citation type="journal article" date="2011" name="Nature">
        <title>Genome sequence and analysis of the tuber crop potato.</title>
        <authorList>
            <consortium name="The Potato Genome Sequencing Consortium"/>
        </authorList>
    </citation>
    <scope>NUCLEOTIDE SEQUENCE [LARGE SCALE GENOMIC DNA]</scope>
    <source>
        <strain evidence="4">cv. DM1-3 516 R44</strain>
    </source>
</reference>
<dbReference type="EnsemblPlants" id="PGSC0003DMT400037391">
    <property type="protein sequence ID" value="PGSC0003DMT400037391"/>
    <property type="gene ID" value="PGSC0003DMG400014425"/>
</dbReference>
<evidence type="ECO:0000313" key="4">
    <source>
        <dbReference type="Proteomes" id="UP000011115"/>
    </source>
</evidence>
<dbReference type="InterPro" id="IPR058594">
    <property type="entry name" value="PB1-like_dom_pln"/>
</dbReference>
<feature type="compositionally biased region" description="Basic residues" evidence="1">
    <location>
        <begin position="184"/>
        <end position="198"/>
    </location>
</feature>
<feature type="compositionally biased region" description="Acidic residues" evidence="1">
    <location>
        <begin position="160"/>
        <end position="175"/>
    </location>
</feature>
<feature type="region of interest" description="Disordered" evidence="1">
    <location>
        <begin position="125"/>
        <end position="201"/>
    </location>
</feature>
<dbReference type="Pfam" id="PF26130">
    <property type="entry name" value="PB1-like"/>
    <property type="match status" value="1"/>
</dbReference>
<reference evidence="3" key="2">
    <citation type="submission" date="2015-06" db="UniProtKB">
        <authorList>
            <consortium name="EnsemblPlants"/>
        </authorList>
    </citation>
    <scope>IDENTIFICATION</scope>
    <source>
        <strain evidence="3">DM1-3 516 R44</strain>
    </source>
</reference>
<dbReference type="AlphaFoldDB" id="M1B5B3"/>
<evidence type="ECO:0000256" key="1">
    <source>
        <dbReference type="SAM" id="MobiDB-lite"/>
    </source>
</evidence>
<evidence type="ECO:0000259" key="2">
    <source>
        <dbReference type="Pfam" id="PF26130"/>
    </source>
</evidence>
<dbReference type="PANTHER" id="PTHR35131:SF2">
    <property type="entry name" value="GAG-POL POLYPROTEIN"/>
    <property type="match status" value="1"/>
</dbReference>
<name>M1B5B3_SOLTU</name>
<accession>M1B5B3</accession>
<feature type="compositionally biased region" description="Polar residues" evidence="1">
    <location>
        <begin position="145"/>
        <end position="158"/>
    </location>
</feature>
<dbReference type="InParanoid" id="M1B5B3"/>
<feature type="domain" description="PB1-like" evidence="2">
    <location>
        <begin position="1"/>
        <end position="95"/>
    </location>
</feature>
<dbReference type="Proteomes" id="UP000011115">
    <property type="component" value="Unassembled WGS sequence"/>
</dbReference>
<proteinExistence type="predicted"/>
<evidence type="ECO:0000313" key="3">
    <source>
        <dbReference type="EnsemblPlants" id="PGSC0003DMT400037391"/>
    </source>
</evidence>
<organism evidence="3 4">
    <name type="scientific">Solanum tuberosum</name>
    <name type="common">Potato</name>
    <dbReference type="NCBI Taxonomy" id="4113"/>
    <lineage>
        <taxon>Eukaryota</taxon>
        <taxon>Viridiplantae</taxon>
        <taxon>Streptophyta</taxon>
        <taxon>Embryophyta</taxon>
        <taxon>Tracheophyta</taxon>
        <taxon>Spermatophyta</taxon>
        <taxon>Magnoliopsida</taxon>
        <taxon>eudicotyledons</taxon>
        <taxon>Gunneridae</taxon>
        <taxon>Pentapetalae</taxon>
        <taxon>asterids</taxon>
        <taxon>lamiids</taxon>
        <taxon>Solanales</taxon>
        <taxon>Solanaceae</taxon>
        <taxon>Solanoideae</taxon>
        <taxon>Solaneae</taxon>
        <taxon>Solanum</taxon>
    </lineage>
</organism>
<keyword evidence="4" id="KW-1185">Reference proteome</keyword>
<dbReference type="PANTHER" id="PTHR35131">
    <property type="entry name" value="EXPRESSED PROTEIN"/>
    <property type="match status" value="1"/>
</dbReference>
<dbReference type="PaxDb" id="4113-PGSC0003DMT400037391"/>
<dbReference type="Gramene" id="PGSC0003DMT400037391">
    <property type="protein sequence ID" value="PGSC0003DMT400037391"/>
    <property type="gene ID" value="PGSC0003DMG400014425"/>
</dbReference>
<sequence length="358" mass="39899">MDSYILTCFHHGGCVVGNPNPTYQREVDVFGVGIDKDHFSLVEFLSYTKDLGYTNVKGFYCEDNNELVQVTSDTQLLEFVKDLVDGDEFHVYVVHEVDELEELPAPTGLLPWSDTVDESVGINTEGTVENDSDLNGVDTELPGGDTNQNEVESDLPSSDTDVDVIPDEDDSDVDEELRSLRAERRNKRNPNLRKKRDKEKKTITKEVPIGEAGVDRVAEKIAANNTLVEIGSRGTVGSLVLREMEYFNKLQLNQHNHTHKVCCSNSPKMLPTAFGESDTQHQSTFLKSLSNITHKSRHVSDVASTSRPRLGSLIANPKKKRRTSKLIMPSMCSMVKVAECNPPAAIARFTYRNLKADV</sequence>
<protein>
    <submittedName>
        <fullName evidence="3">Gag-pol polyprotein</fullName>
    </submittedName>
</protein>
<dbReference type="HOGENOM" id="CLU_774776_0_0_1"/>